<comment type="caution">
    <text evidence="2">The sequence shown here is derived from an EMBL/GenBank/DDBJ whole genome shotgun (WGS) entry which is preliminary data.</text>
</comment>
<sequence length="476" mass="50332">MLCAPEGFVLSIELLRGFSETYVLSYGRDEFAYLRMLERVVESQYPTGLEQDVPTTFVIAATLLAATAPSSTVASPAYEKRAGATCPTPYPTSGSYPSPSSGPYPYSQARSTLVSRQNNNSSLSFTGSQLIWTSEAAPNNGNSPAGVRAFRKTLSPPDGKTPSHLTIAFAIDNSADLFVNGEKIASEGNWFAAGTYCVPLKPCTNVIAFNATNAGSTASHAALIVSADVTYTDGTTSHIVSDPSWRTSGRGAIPPGFEQPSFDDSAWETAVSEAAYPDSRTGAVPIAGSQPISLTPSRTIWSSDAPDGGGLTPPETRVFRRTVTLPPGHTSASAQVLIECDNEYSLYINGRFIGTGTDWHNAGRYTVNNIQGQEVVIAVYAINDAPTSFAGLSAALDITSSDPSTCSNNCQSHTYVVTDDQWKVNNNVPSGFEQLGFDDSNWASAKQLRVFDSDRITVPAQDSAPGTPLSGAPAGN</sequence>
<name>A0ABR1IW04_9AGAR</name>
<evidence type="ECO:0000313" key="2">
    <source>
        <dbReference type="EMBL" id="KAK7439357.1"/>
    </source>
</evidence>
<evidence type="ECO:0000313" key="3">
    <source>
        <dbReference type="Proteomes" id="UP001498398"/>
    </source>
</evidence>
<dbReference type="InterPro" id="IPR008979">
    <property type="entry name" value="Galactose-bd-like_sf"/>
</dbReference>
<keyword evidence="3" id="KW-1185">Reference proteome</keyword>
<feature type="region of interest" description="Disordered" evidence="1">
    <location>
        <begin position="457"/>
        <end position="476"/>
    </location>
</feature>
<accession>A0ABR1IW04</accession>
<proteinExistence type="predicted"/>
<dbReference type="Proteomes" id="UP001498398">
    <property type="component" value="Unassembled WGS sequence"/>
</dbReference>
<reference evidence="2 3" key="1">
    <citation type="submission" date="2024-01" db="EMBL/GenBank/DDBJ databases">
        <title>A draft genome for the cacao thread blight pathogen Marasmiellus scandens.</title>
        <authorList>
            <person name="Baruah I.K."/>
            <person name="Leung J."/>
            <person name="Bukari Y."/>
            <person name="Amoako-Attah I."/>
            <person name="Meinhardt L.W."/>
            <person name="Bailey B.A."/>
            <person name="Cohen S.P."/>
        </authorList>
    </citation>
    <scope>NUCLEOTIDE SEQUENCE [LARGE SCALE GENOMIC DNA]</scope>
    <source>
        <strain evidence="2 3">GH-19</strain>
    </source>
</reference>
<dbReference type="SUPFAM" id="SSF49785">
    <property type="entry name" value="Galactose-binding domain-like"/>
    <property type="match status" value="1"/>
</dbReference>
<dbReference type="Gene3D" id="2.60.120.260">
    <property type="entry name" value="Galactose-binding domain-like"/>
    <property type="match status" value="2"/>
</dbReference>
<organism evidence="2 3">
    <name type="scientific">Marasmiellus scandens</name>
    <dbReference type="NCBI Taxonomy" id="2682957"/>
    <lineage>
        <taxon>Eukaryota</taxon>
        <taxon>Fungi</taxon>
        <taxon>Dikarya</taxon>
        <taxon>Basidiomycota</taxon>
        <taxon>Agaricomycotina</taxon>
        <taxon>Agaricomycetes</taxon>
        <taxon>Agaricomycetidae</taxon>
        <taxon>Agaricales</taxon>
        <taxon>Marasmiineae</taxon>
        <taxon>Omphalotaceae</taxon>
        <taxon>Marasmiellus</taxon>
    </lineage>
</organism>
<evidence type="ECO:0000256" key="1">
    <source>
        <dbReference type="SAM" id="MobiDB-lite"/>
    </source>
</evidence>
<protein>
    <submittedName>
        <fullName evidence="2">Uncharacterized protein</fullName>
    </submittedName>
</protein>
<dbReference type="EMBL" id="JBANRG010000073">
    <property type="protein sequence ID" value="KAK7439357.1"/>
    <property type="molecule type" value="Genomic_DNA"/>
</dbReference>
<gene>
    <name evidence="2" type="ORF">VKT23_017582</name>
</gene>